<evidence type="ECO:0000256" key="11">
    <source>
        <dbReference type="ARBA" id="ARBA00023136"/>
    </source>
</evidence>
<comment type="similarity">
    <text evidence="3">Belongs to the peptidase M50B family.</text>
</comment>
<dbReference type="Proteomes" id="UP000681035">
    <property type="component" value="Chromosome"/>
</dbReference>
<evidence type="ECO:0000256" key="9">
    <source>
        <dbReference type="ARBA" id="ARBA00022989"/>
    </source>
</evidence>
<protein>
    <recommendedName>
        <fullName evidence="13">Peptidase M50 domain-containing protein</fullName>
    </recommendedName>
</protein>
<dbReference type="GO" id="GO:0046872">
    <property type="term" value="F:metal ion binding"/>
    <property type="evidence" value="ECO:0007669"/>
    <property type="project" value="UniProtKB-KW"/>
</dbReference>
<evidence type="ECO:0000256" key="8">
    <source>
        <dbReference type="ARBA" id="ARBA00022833"/>
    </source>
</evidence>
<dbReference type="RefSeq" id="WP_213541487.1">
    <property type="nucleotide sequence ID" value="NZ_AP023418.1"/>
</dbReference>
<evidence type="ECO:0000313" key="15">
    <source>
        <dbReference type="Proteomes" id="UP000681035"/>
    </source>
</evidence>
<evidence type="ECO:0000256" key="3">
    <source>
        <dbReference type="ARBA" id="ARBA00007931"/>
    </source>
</evidence>
<sequence length="199" mass="21274">MALAERLRISPGVPLLLAAFVWLASPLLLGAILSAAVCHELGHWLVLRRVGGRIQRLHITVFGAEMQVDDRRISYGGELLTAAAGPVSNLLLAAAMGLLGRWWEPLYLFAGAQLVLGAFNLLPALPLDGGRILWLALAWLTEPYTAQRVLSAVSLAVSLALLLGGGWFIWRQGGSPFLLVGAVGLTGWNLREIKLAKGG</sequence>
<proteinExistence type="inferred from homology"/>
<feature type="transmembrane region" description="Helical" evidence="12">
    <location>
        <begin position="106"/>
        <end position="125"/>
    </location>
</feature>
<dbReference type="GO" id="GO:0016020">
    <property type="term" value="C:membrane"/>
    <property type="evidence" value="ECO:0007669"/>
    <property type="project" value="UniProtKB-SubCell"/>
</dbReference>
<dbReference type="AlphaFoldDB" id="A0A810Q254"/>
<comment type="subcellular location">
    <subcellularLocation>
        <location evidence="2">Membrane</location>
        <topology evidence="2">Multi-pass membrane protein</topology>
    </subcellularLocation>
</comment>
<keyword evidence="9 12" id="KW-1133">Transmembrane helix</keyword>
<dbReference type="InterPro" id="IPR008915">
    <property type="entry name" value="Peptidase_M50"/>
</dbReference>
<evidence type="ECO:0000259" key="13">
    <source>
        <dbReference type="Pfam" id="PF02163"/>
    </source>
</evidence>
<keyword evidence="8" id="KW-0862">Zinc</keyword>
<dbReference type="PANTHER" id="PTHR39188:SF3">
    <property type="entry name" value="STAGE IV SPORULATION PROTEIN FB"/>
    <property type="match status" value="1"/>
</dbReference>
<keyword evidence="7" id="KW-0378">Hydrolase</keyword>
<evidence type="ECO:0000256" key="4">
    <source>
        <dbReference type="ARBA" id="ARBA00022670"/>
    </source>
</evidence>
<keyword evidence="11 12" id="KW-0472">Membrane</keyword>
<evidence type="ECO:0000256" key="6">
    <source>
        <dbReference type="ARBA" id="ARBA00022723"/>
    </source>
</evidence>
<evidence type="ECO:0000256" key="2">
    <source>
        <dbReference type="ARBA" id="ARBA00004141"/>
    </source>
</evidence>
<reference evidence="14" key="1">
    <citation type="submission" date="2020-09" db="EMBL/GenBank/DDBJ databases">
        <title>New species isolated from human feces.</title>
        <authorList>
            <person name="Kitahara M."/>
            <person name="Shigeno Y."/>
            <person name="Shime M."/>
            <person name="Matsumoto Y."/>
            <person name="Nakamura S."/>
            <person name="Motooka D."/>
            <person name="Fukuoka S."/>
            <person name="Nishikawa H."/>
            <person name="Benno Y."/>
        </authorList>
    </citation>
    <scope>NUCLEOTIDE SEQUENCE</scope>
    <source>
        <strain evidence="14">MM50</strain>
    </source>
</reference>
<evidence type="ECO:0000313" key="14">
    <source>
        <dbReference type="EMBL" id="BCK80555.1"/>
    </source>
</evidence>
<dbReference type="GO" id="GO:0008237">
    <property type="term" value="F:metallopeptidase activity"/>
    <property type="evidence" value="ECO:0007669"/>
    <property type="project" value="UniProtKB-KW"/>
</dbReference>
<evidence type="ECO:0000256" key="1">
    <source>
        <dbReference type="ARBA" id="ARBA00001947"/>
    </source>
</evidence>
<dbReference type="Pfam" id="PF02163">
    <property type="entry name" value="Peptidase_M50"/>
    <property type="match status" value="1"/>
</dbReference>
<dbReference type="GO" id="GO:0006508">
    <property type="term" value="P:proteolysis"/>
    <property type="evidence" value="ECO:0007669"/>
    <property type="project" value="UniProtKB-KW"/>
</dbReference>
<keyword evidence="6" id="KW-0479">Metal-binding</keyword>
<keyword evidence="4" id="KW-0645">Protease</keyword>
<dbReference type="KEGG" id="vcop:MM50RIKEN_03180"/>
<keyword evidence="10" id="KW-0482">Metalloprotease</keyword>
<feature type="transmembrane region" description="Helical" evidence="12">
    <location>
        <begin position="149"/>
        <end position="170"/>
    </location>
</feature>
<evidence type="ECO:0000256" key="7">
    <source>
        <dbReference type="ARBA" id="ARBA00022801"/>
    </source>
</evidence>
<evidence type="ECO:0000256" key="10">
    <source>
        <dbReference type="ARBA" id="ARBA00023049"/>
    </source>
</evidence>
<keyword evidence="5 12" id="KW-0812">Transmembrane</keyword>
<organism evidence="14 15">
    <name type="scientific">Vescimonas coprocola</name>
    <dbReference type="NCBI Taxonomy" id="2714355"/>
    <lineage>
        <taxon>Bacteria</taxon>
        <taxon>Bacillati</taxon>
        <taxon>Bacillota</taxon>
        <taxon>Clostridia</taxon>
        <taxon>Eubacteriales</taxon>
        <taxon>Oscillospiraceae</taxon>
        <taxon>Vescimonas</taxon>
    </lineage>
</organism>
<dbReference type="PANTHER" id="PTHR39188">
    <property type="entry name" value="MEMBRANE-ASSOCIATED ZINC METALLOPROTEASE M50B"/>
    <property type="match status" value="1"/>
</dbReference>
<keyword evidence="15" id="KW-1185">Reference proteome</keyword>
<comment type="cofactor">
    <cofactor evidence="1">
        <name>Zn(2+)</name>
        <dbReference type="ChEBI" id="CHEBI:29105"/>
    </cofactor>
</comment>
<accession>A0A810Q254</accession>
<gene>
    <name evidence="14" type="ORF">MM50RIKEN_03180</name>
</gene>
<evidence type="ECO:0000256" key="5">
    <source>
        <dbReference type="ARBA" id="ARBA00022692"/>
    </source>
</evidence>
<feature type="domain" description="Peptidase M50" evidence="13">
    <location>
        <begin position="102"/>
        <end position="160"/>
    </location>
</feature>
<evidence type="ECO:0000256" key="12">
    <source>
        <dbReference type="SAM" id="Phobius"/>
    </source>
</evidence>
<dbReference type="EMBL" id="AP023418">
    <property type="protein sequence ID" value="BCK80555.1"/>
    <property type="molecule type" value="Genomic_DNA"/>
</dbReference>
<name>A0A810Q254_9FIRM</name>
<feature type="transmembrane region" description="Helical" evidence="12">
    <location>
        <begin position="79"/>
        <end position="99"/>
    </location>
</feature>